<name>A0A8J5SI90_ZIZPA</name>
<proteinExistence type="predicted"/>
<accession>A0A8J5SI90</accession>
<keyword evidence="2" id="KW-1185">Reference proteome</keyword>
<dbReference type="EMBL" id="JAAALK010000283">
    <property type="protein sequence ID" value="KAG8076871.1"/>
    <property type="molecule type" value="Genomic_DNA"/>
</dbReference>
<gene>
    <name evidence="1" type="ORF">GUJ93_ZPchr0006g43963</name>
</gene>
<protein>
    <submittedName>
        <fullName evidence="1">Uncharacterized protein</fullName>
    </submittedName>
</protein>
<comment type="caution">
    <text evidence="1">The sequence shown here is derived from an EMBL/GenBank/DDBJ whole genome shotgun (WGS) entry which is preliminary data.</text>
</comment>
<reference evidence="1" key="1">
    <citation type="journal article" date="2021" name="bioRxiv">
        <title>Whole Genome Assembly and Annotation of Northern Wild Rice, Zizania palustris L., Supports a Whole Genome Duplication in the Zizania Genus.</title>
        <authorList>
            <person name="Haas M."/>
            <person name="Kono T."/>
            <person name="Macchietto M."/>
            <person name="Millas R."/>
            <person name="McGilp L."/>
            <person name="Shao M."/>
            <person name="Duquette J."/>
            <person name="Hirsch C.N."/>
            <person name="Kimball J."/>
        </authorList>
    </citation>
    <scope>NUCLEOTIDE SEQUENCE</scope>
    <source>
        <tissue evidence="1">Fresh leaf tissue</tissue>
    </source>
</reference>
<dbReference type="AlphaFoldDB" id="A0A8J5SI90"/>
<evidence type="ECO:0000313" key="1">
    <source>
        <dbReference type="EMBL" id="KAG8076871.1"/>
    </source>
</evidence>
<sequence length="128" mass="13848">MKGYALTPCEVGECRDVMDISSCLQPLTISFHTLVPYDLRTLKMMKKTAKNLGPLASFGSHLLQQQAVAAVAVEAMQGGPSTPKIYVAISEVLLGALVDQILFSHWPNDCEVELSVPKEVAHARQGPV</sequence>
<reference evidence="1" key="2">
    <citation type="submission" date="2021-02" db="EMBL/GenBank/DDBJ databases">
        <authorList>
            <person name="Kimball J.A."/>
            <person name="Haas M.W."/>
            <person name="Macchietto M."/>
            <person name="Kono T."/>
            <person name="Duquette J."/>
            <person name="Shao M."/>
        </authorList>
    </citation>
    <scope>NUCLEOTIDE SEQUENCE</scope>
    <source>
        <tissue evidence="1">Fresh leaf tissue</tissue>
    </source>
</reference>
<organism evidence="1 2">
    <name type="scientific">Zizania palustris</name>
    <name type="common">Northern wild rice</name>
    <dbReference type="NCBI Taxonomy" id="103762"/>
    <lineage>
        <taxon>Eukaryota</taxon>
        <taxon>Viridiplantae</taxon>
        <taxon>Streptophyta</taxon>
        <taxon>Embryophyta</taxon>
        <taxon>Tracheophyta</taxon>
        <taxon>Spermatophyta</taxon>
        <taxon>Magnoliopsida</taxon>
        <taxon>Liliopsida</taxon>
        <taxon>Poales</taxon>
        <taxon>Poaceae</taxon>
        <taxon>BOP clade</taxon>
        <taxon>Oryzoideae</taxon>
        <taxon>Oryzeae</taxon>
        <taxon>Zizaniinae</taxon>
        <taxon>Zizania</taxon>
    </lineage>
</organism>
<evidence type="ECO:0000313" key="2">
    <source>
        <dbReference type="Proteomes" id="UP000729402"/>
    </source>
</evidence>
<dbReference type="Proteomes" id="UP000729402">
    <property type="component" value="Unassembled WGS sequence"/>
</dbReference>